<keyword evidence="3" id="KW-1185">Reference proteome</keyword>
<organism evidence="2 3">
    <name type="scientific">Calocera viscosa (strain TUFC12733)</name>
    <dbReference type="NCBI Taxonomy" id="1330018"/>
    <lineage>
        <taxon>Eukaryota</taxon>
        <taxon>Fungi</taxon>
        <taxon>Dikarya</taxon>
        <taxon>Basidiomycota</taxon>
        <taxon>Agaricomycotina</taxon>
        <taxon>Dacrymycetes</taxon>
        <taxon>Dacrymycetales</taxon>
        <taxon>Dacrymycetaceae</taxon>
        <taxon>Calocera</taxon>
    </lineage>
</organism>
<accession>A0A167GKU5</accession>
<sequence length="390" mass="43686">MDNIMDDFVPELQPDFQPPSFTSAILNTPEFQYPESDLNLAKGIIYHWKLWSINDILLEGCSDLNLRPTDTEASWVLARYAVPMLALRQIVVRQHVAGNQVYVDPHVMDAVMRFPHYLERLGNRMHMWMFMQPLIPRRSTGMGKNNLKDWDPMESRGIPQQSPFELHRQADCWRRNMSAFESRDQAWRTTFPIVLLPPRASCDPADLTRVNNHASPLPYVVQPLSSHTYDMSGTAPTGQPYTMKQMETYIPEPGEAPIRAPGRSPSPTMIERYRLQRVAEARAAVQGPLSSSPMHISPMPGSSPDQAQPRASSRMEWSLTHTRSSSGGSGMGHQAPGPPPRRTAAAVTSHGRSSLIPEPASEDPALHRGIDSETPSPPPRLPGRRAPQKK</sequence>
<dbReference type="OrthoDB" id="3400366at2759"/>
<proteinExistence type="predicted"/>
<evidence type="ECO:0000313" key="2">
    <source>
        <dbReference type="EMBL" id="KZO90663.1"/>
    </source>
</evidence>
<dbReference type="AlphaFoldDB" id="A0A167GKU5"/>
<name>A0A167GKU5_CALVF</name>
<dbReference type="EMBL" id="KV417337">
    <property type="protein sequence ID" value="KZO90663.1"/>
    <property type="molecule type" value="Genomic_DNA"/>
</dbReference>
<gene>
    <name evidence="2" type="ORF">CALVIDRAFT_531345</name>
</gene>
<protein>
    <submittedName>
        <fullName evidence="2">Uncharacterized protein</fullName>
    </submittedName>
</protein>
<feature type="region of interest" description="Disordered" evidence="1">
    <location>
        <begin position="282"/>
        <end position="390"/>
    </location>
</feature>
<dbReference type="Proteomes" id="UP000076738">
    <property type="component" value="Unassembled WGS sequence"/>
</dbReference>
<evidence type="ECO:0000313" key="3">
    <source>
        <dbReference type="Proteomes" id="UP000076738"/>
    </source>
</evidence>
<evidence type="ECO:0000256" key="1">
    <source>
        <dbReference type="SAM" id="MobiDB-lite"/>
    </source>
</evidence>
<reference evidence="2 3" key="1">
    <citation type="journal article" date="2016" name="Mol. Biol. Evol.">
        <title>Comparative Genomics of Early-Diverging Mushroom-Forming Fungi Provides Insights into the Origins of Lignocellulose Decay Capabilities.</title>
        <authorList>
            <person name="Nagy L.G."/>
            <person name="Riley R."/>
            <person name="Tritt A."/>
            <person name="Adam C."/>
            <person name="Daum C."/>
            <person name="Floudas D."/>
            <person name="Sun H."/>
            <person name="Yadav J.S."/>
            <person name="Pangilinan J."/>
            <person name="Larsson K.H."/>
            <person name="Matsuura K."/>
            <person name="Barry K."/>
            <person name="Labutti K."/>
            <person name="Kuo R."/>
            <person name="Ohm R.A."/>
            <person name="Bhattacharya S.S."/>
            <person name="Shirouzu T."/>
            <person name="Yoshinaga Y."/>
            <person name="Martin F.M."/>
            <person name="Grigoriev I.V."/>
            <person name="Hibbett D.S."/>
        </authorList>
    </citation>
    <scope>NUCLEOTIDE SEQUENCE [LARGE SCALE GENOMIC DNA]</scope>
    <source>
        <strain evidence="2 3">TUFC12733</strain>
    </source>
</reference>